<dbReference type="OrthoDB" id="133743at2157"/>
<dbReference type="PANTHER" id="PTHR34504">
    <property type="entry name" value="ANTITOXIN HICB"/>
    <property type="match status" value="1"/>
</dbReference>
<dbReference type="RefSeq" id="WP_048172751.1">
    <property type="nucleotide sequence ID" value="NZ_CP009506.1"/>
</dbReference>
<dbReference type="InterPro" id="IPR035069">
    <property type="entry name" value="TTHA1013/TTHA0281-like"/>
</dbReference>
<name>A0A0E3P5T0_9EURY</name>
<dbReference type="Gene3D" id="3.30.160.250">
    <property type="match status" value="1"/>
</dbReference>
<dbReference type="HOGENOM" id="CLU_114047_2_1_2"/>
<dbReference type="EMBL" id="CP009506">
    <property type="protein sequence ID" value="AKB29054.1"/>
    <property type="molecule type" value="Genomic_DNA"/>
</dbReference>
<evidence type="ECO:0000313" key="3">
    <source>
        <dbReference type="Proteomes" id="UP000033111"/>
    </source>
</evidence>
<dbReference type="InterPro" id="IPR031807">
    <property type="entry name" value="HicB-like"/>
</dbReference>
<proteinExistence type="predicted"/>
<dbReference type="PATRIC" id="fig|1434120.4.peg.3050"/>
<dbReference type="PANTHER" id="PTHR34504:SF4">
    <property type="entry name" value="ANTITOXIN HICB"/>
    <property type="match status" value="1"/>
</dbReference>
<dbReference type="InterPro" id="IPR051404">
    <property type="entry name" value="TA_system_antitoxin"/>
</dbReference>
<dbReference type="GeneID" id="24861215"/>
<organism evidence="2 3">
    <name type="scientific">Methanosarcina siciliae T4/M</name>
    <dbReference type="NCBI Taxonomy" id="1434120"/>
    <lineage>
        <taxon>Archaea</taxon>
        <taxon>Methanobacteriati</taxon>
        <taxon>Methanobacteriota</taxon>
        <taxon>Stenosarchaea group</taxon>
        <taxon>Methanomicrobia</taxon>
        <taxon>Methanosarcinales</taxon>
        <taxon>Methanosarcinaceae</taxon>
        <taxon>Methanosarcina</taxon>
    </lineage>
</organism>
<gene>
    <name evidence="2" type="ORF">MSSIT_2335</name>
</gene>
<evidence type="ECO:0000313" key="2">
    <source>
        <dbReference type="EMBL" id="AKB29054.1"/>
    </source>
</evidence>
<dbReference type="Pfam" id="PF15919">
    <property type="entry name" value="HicB_lk_antitox"/>
    <property type="match status" value="1"/>
</dbReference>
<dbReference type="AlphaFoldDB" id="A0A0E3P5T0"/>
<accession>A0A0E3P5T0</accession>
<dbReference type="Proteomes" id="UP000033111">
    <property type="component" value="Chromosome"/>
</dbReference>
<dbReference type="KEGG" id="msw:MSSIT_2335"/>
<sequence length="72" mass="7920">MRFKIILEEDEEVGGFIASFPGLPGCFSQGDTVEEAIENIKEAIQACLESLAEDELQAYLEKPSCRVVDVVV</sequence>
<dbReference type="SUPFAM" id="SSF143100">
    <property type="entry name" value="TTHA1013/TTHA0281-like"/>
    <property type="match status" value="1"/>
</dbReference>
<evidence type="ECO:0000259" key="1">
    <source>
        <dbReference type="Pfam" id="PF15919"/>
    </source>
</evidence>
<feature type="domain" description="HicB-like antitoxin of toxin-antitoxin system" evidence="1">
    <location>
        <begin position="3"/>
        <end position="57"/>
    </location>
</feature>
<keyword evidence="3" id="KW-1185">Reference proteome</keyword>
<protein>
    <recommendedName>
        <fullName evidence="1">HicB-like antitoxin of toxin-antitoxin system domain-containing protein</fullName>
    </recommendedName>
</protein>
<reference evidence="2 3" key="1">
    <citation type="submission" date="2014-07" db="EMBL/GenBank/DDBJ databases">
        <title>Methanogenic archaea and the global carbon cycle.</title>
        <authorList>
            <person name="Henriksen J.R."/>
            <person name="Luke J."/>
            <person name="Reinhart S."/>
            <person name="Benedict M.N."/>
            <person name="Youngblut N.D."/>
            <person name="Metcalf M.E."/>
            <person name="Whitaker R.J."/>
            <person name="Metcalf W.W."/>
        </authorList>
    </citation>
    <scope>NUCLEOTIDE SEQUENCE [LARGE SCALE GENOMIC DNA]</scope>
    <source>
        <strain evidence="2 3">T4/M</strain>
    </source>
</reference>